<proteinExistence type="predicted"/>
<keyword evidence="1" id="KW-0812">Transmembrane</keyword>
<accession>A0A0G0RK79</accession>
<reference evidence="2 3" key="1">
    <citation type="journal article" date="2015" name="Nature">
        <title>rRNA introns, odd ribosomes, and small enigmatic genomes across a large radiation of phyla.</title>
        <authorList>
            <person name="Brown C.T."/>
            <person name="Hug L.A."/>
            <person name="Thomas B.C."/>
            <person name="Sharon I."/>
            <person name="Castelle C.J."/>
            <person name="Singh A."/>
            <person name="Wilkins M.J."/>
            <person name="Williams K.H."/>
            <person name="Banfield J.F."/>
        </authorList>
    </citation>
    <scope>NUCLEOTIDE SEQUENCE [LARGE SCALE GENOMIC DNA]</scope>
</reference>
<feature type="transmembrane region" description="Helical" evidence="1">
    <location>
        <begin position="92"/>
        <end position="110"/>
    </location>
</feature>
<keyword evidence="1" id="KW-0472">Membrane</keyword>
<organism evidence="2 3">
    <name type="scientific">Candidatus Falkowbacteria bacterium GW2011_GWA2_39_24</name>
    <dbReference type="NCBI Taxonomy" id="1618634"/>
    <lineage>
        <taxon>Bacteria</taxon>
        <taxon>Candidatus Falkowiibacteriota</taxon>
    </lineage>
</organism>
<evidence type="ECO:0008006" key="4">
    <source>
        <dbReference type="Google" id="ProtNLM"/>
    </source>
</evidence>
<comment type="caution">
    <text evidence="2">The sequence shown here is derived from an EMBL/GenBank/DDBJ whole genome shotgun (WGS) entry which is preliminary data.</text>
</comment>
<keyword evidence="1" id="KW-1133">Transmembrane helix</keyword>
<dbReference type="InterPro" id="IPR014509">
    <property type="entry name" value="YjdF-like"/>
</dbReference>
<feature type="transmembrane region" description="Helical" evidence="1">
    <location>
        <begin position="64"/>
        <end position="86"/>
    </location>
</feature>
<feature type="transmembrane region" description="Helical" evidence="1">
    <location>
        <begin position="29"/>
        <end position="52"/>
    </location>
</feature>
<feature type="transmembrane region" description="Helical" evidence="1">
    <location>
        <begin position="162"/>
        <end position="182"/>
    </location>
</feature>
<protein>
    <recommendedName>
        <fullName evidence="4">DUF2238 domain-containing protein</fullName>
    </recommendedName>
</protein>
<name>A0A0G0RK79_9BACT</name>
<evidence type="ECO:0000313" key="3">
    <source>
        <dbReference type="Proteomes" id="UP000034048"/>
    </source>
</evidence>
<evidence type="ECO:0000256" key="1">
    <source>
        <dbReference type="SAM" id="Phobius"/>
    </source>
</evidence>
<gene>
    <name evidence="2" type="ORF">UT42_C0034G0003</name>
</gene>
<dbReference type="Pfam" id="PF09997">
    <property type="entry name" value="DUF2238"/>
    <property type="match status" value="1"/>
</dbReference>
<feature type="transmembrane region" description="Helical" evidence="1">
    <location>
        <begin position="117"/>
        <end position="138"/>
    </location>
</feature>
<evidence type="ECO:0000313" key="2">
    <source>
        <dbReference type="EMBL" id="KKR14057.1"/>
    </source>
</evidence>
<dbReference type="Proteomes" id="UP000034048">
    <property type="component" value="Unassembled WGS sequence"/>
</dbReference>
<dbReference type="AlphaFoldDB" id="A0A0G0RK79"/>
<dbReference type="EMBL" id="LBWS01000034">
    <property type="protein sequence ID" value="KKR14057.1"/>
    <property type="molecule type" value="Genomic_DNA"/>
</dbReference>
<sequence length="192" mass="22069">MKLARLLILGLIAFEFLNLIEVLHFTLDFSWLGLMITSLGVFIIVETVYYGCCKKDYQPPIFPYYLVAIALYFDALGDIAHFYANYTWYDQVAHALGGAVVMSMVLGIFWQLKKKYLLPLMMILMIGLASTSLMGSLYEIEEYLEDKYYHHRQLRLGDGPDTVNDILCNLSGGFAVGVLYYLKQKNLEKRPY</sequence>